<evidence type="ECO:0000313" key="2">
    <source>
        <dbReference type="EMBL" id="OGC55642.1"/>
    </source>
</evidence>
<proteinExistence type="predicted"/>
<feature type="transmembrane region" description="Helical" evidence="1">
    <location>
        <begin position="246"/>
        <end position="264"/>
    </location>
</feature>
<evidence type="ECO:0000313" key="3">
    <source>
        <dbReference type="Proteomes" id="UP000179005"/>
    </source>
</evidence>
<reference evidence="2 3" key="1">
    <citation type="journal article" date="2016" name="Nat. Commun.">
        <title>Thousands of microbial genomes shed light on interconnected biogeochemical processes in an aquifer system.</title>
        <authorList>
            <person name="Anantharaman K."/>
            <person name="Brown C.T."/>
            <person name="Hug L.A."/>
            <person name="Sharon I."/>
            <person name="Castelle C.J."/>
            <person name="Probst A.J."/>
            <person name="Thomas B.C."/>
            <person name="Singh A."/>
            <person name="Wilkins M.J."/>
            <person name="Karaoz U."/>
            <person name="Brodie E.L."/>
            <person name="Williams K.H."/>
            <person name="Hubbard S.S."/>
            <person name="Banfield J.F."/>
        </authorList>
    </citation>
    <scope>NUCLEOTIDE SEQUENCE [LARGE SCALE GENOMIC DNA]</scope>
</reference>
<feature type="transmembrane region" description="Helical" evidence="1">
    <location>
        <begin position="69"/>
        <end position="88"/>
    </location>
</feature>
<feature type="transmembrane region" description="Helical" evidence="1">
    <location>
        <begin position="217"/>
        <end position="234"/>
    </location>
</feature>
<evidence type="ECO:0000256" key="1">
    <source>
        <dbReference type="SAM" id="Phobius"/>
    </source>
</evidence>
<gene>
    <name evidence="2" type="ORF">A2797_01080</name>
</gene>
<feature type="transmembrane region" description="Helical" evidence="1">
    <location>
        <begin position="137"/>
        <end position="153"/>
    </location>
</feature>
<feature type="transmembrane region" description="Helical" evidence="1">
    <location>
        <begin position="100"/>
        <end position="117"/>
    </location>
</feature>
<dbReference type="STRING" id="1802619.A2797_01080"/>
<dbReference type="AlphaFoldDB" id="A0A1F4VEF2"/>
<keyword evidence="1" id="KW-0472">Membrane</keyword>
<feature type="transmembrane region" description="Helical" evidence="1">
    <location>
        <begin position="159"/>
        <end position="179"/>
    </location>
</feature>
<feature type="transmembrane region" description="Helical" evidence="1">
    <location>
        <begin position="191"/>
        <end position="211"/>
    </location>
</feature>
<feature type="transmembrane region" description="Helical" evidence="1">
    <location>
        <begin position="12"/>
        <end position="31"/>
    </location>
</feature>
<name>A0A1F4VEF2_UNCKA</name>
<sequence length="265" mass="30176">MGKITDIFASKRLRFFAVSAFLAGLLVLLSSYTTDNILAQFVALFLPPIFAIFLTYLTLERPGGIEIVTLLLLPAILVAGASLNQYFFPNLHLVFKLGSWLSFFSIFYLLLLSLNIFRVERVKKESIPLEKVAKPAIFLFSFLAMFLLLTVLYKLALGVVFSTLVVFLISFVLSLNFFWFLTLSNLFERRFFLGAAVVAGGLAQVSLAFSFFPWESFLRALSEGVFFYSMLGIARAYYERHLRYRIVIEYIIVALAVFLFTRVFS</sequence>
<protein>
    <submittedName>
        <fullName evidence="2">Uncharacterized protein</fullName>
    </submittedName>
</protein>
<accession>A0A1F4VEF2</accession>
<keyword evidence="1" id="KW-0812">Transmembrane</keyword>
<organism evidence="2 3">
    <name type="scientific">candidate division WWE3 bacterium RIFCSPHIGHO2_01_FULL_48_15</name>
    <dbReference type="NCBI Taxonomy" id="1802619"/>
    <lineage>
        <taxon>Bacteria</taxon>
        <taxon>Katanobacteria</taxon>
    </lineage>
</organism>
<dbReference type="EMBL" id="MEVC01000008">
    <property type="protein sequence ID" value="OGC55642.1"/>
    <property type="molecule type" value="Genomic_DNA"/>
</dbReference>
<dbReference type="Proteomes" id="UP000179005">
    <property type="component" value="Unassembled WGS sequence"/>
</dbReference>
<feature type="transmembrane region" description="Helical" evidence="1">
    <location>
        <begin position="37"/>
        <end position="57"/>
    </location>
</feature>
<keyword evidence="1" id="KW-1133">Transmembrane helix</keyword>
<comment type="caution">
    <text evidence="2">The sequence shown here is derived from an EMBL/GenBank/DDBJ whole genome shotgun (WGS) entry which is preliminary data.</text>
</comment>